<feature type="region of interest" description="Disordered" evidence="1">
    <location>
        <begin position="40"/>
        <end position="64"/>
    </location>
</feature>
<comment type="caution">
    <text evidence="2">The sequence shown here is derived from an EMBL/GenBank/DDBJ whole genome shotgun (WGS) entry which is preliminary data.</text>
</comment>
<proteinExistence type="predicted"/>
<dbReference type="EMBL" id="AMZH03013224">
    <property type="protein sequence ID" value="RRT49634.1"/>
    <property type="molecule type" value="Genomic_DNA"/>
</dbReference>
<reference evidence="2 3" key="1">
    <citation type="journal article" date="2014" name="Agronomy (Basel)">
        <title>A Draft Genome Sequence for Ensete ventricosum, the Drought-Tolerant Tree Against Hunger.</title>
        <authorList>
            <person name="Harrison J."/>
            <person name="Moore K.A."/>
            <person name="Paszkiewicz K."/>
            <person name="Jones T."/>
            <person name="Grant M."/>
            <person name="Ambacheew D."/>
            <person name="Muzemil S."/>
            <person name="Studholme D.J."/>
        </authorList>
    </citation>
    <scope>NUCLEOTIDE SEQUENCE [LARGE SCALE GENOMIC DNA]</scope>
</reference>
<organism evidence="2 3">
    <name type="scientific">Ensete ventricosum</name>
    <name type="common">Abyssinian banana</name>
    <name type="synonym">Musa ensete</name>
    <dbReference type="NCBI Taxonomy" id="4639"/>
    <lineage>
        <taxon>Eukaryota</taxon>
        <taxon>Viridiplantae</taxon>
        <taxon>Streptophyta</taxon>
        <taxon>Embryophyta</taxon>
        <taxon>Tracheophyta</taxon>
        <taxon>Spermatophyta</taxon>
        <taxon>Magnoliopsida</taxon>
        <taxon>Liliopsida</taxon>
        <taxon>Zingiberales</taxon>
        <taxon>Musaceae</taxon>
        <taxon>Ensete</taxon>
    </lineage>
</organism>
<feature type="compositionally biased region" description="Polar residues" evidence="1">
    <location>
        <begin position="51"/>
        <end position="61"/>
    </location>
</feature>
<accession>A0A426YD19</accession>
<evidence type="ECO:0000313" key="2">
    <source>
        <dbReference type="EMBL" id="RRT49634.1"/>
    </source>
</evidence>
<gene>
    <name evidence="2" type="ORF">B296_00026424</name>
</gene>
<evidence type="ECO:0000313" key="3">
    <source>
        <dbReference type="Proteomes" id="UP000287651"/>
    </source>
</evidence>
<sequence>MSIALRFVLLEAGHRRPPPPACSTFEPEAVSCLADLRRRSPGSQGHLRPSCTPSATSSDGSISPAAPIAATTLFPPCKDGMPRSKAAAFQWHERRSRAVEGWRLRLPDGGRARCFYLPQDEAEESRQQWLLNILNKHLWLSVHIKQAEGFILLRPQNNVQSCKHEEYSC</sequence>
<evidence type="ECO:0000256" key="1">
    <source>
        <dbReference type="SAM" id="MobiDB-lite"/>
    </source>
</evidence>
<name>A0A426YD19_ENSVE</name>
<dbReference type="AlphaFoldDB" id="A0A426YD19"/>
<dbReference type="Proteomes" id="UP000287651">
    <property type="component" value="Unassembled WGS sequence"/>
</dbReference>
<protein>
    <submittedName>
        <fullName evidence="2">Uncharacterized protein</fullName>
    </submittedName>
</protein>